<accession>A0A9P6UL69</accession>
<evidence type="ECO:0000313" key="2">
    <source>
        <dbReference type="EMBL" id="KAG0309967.1"/>
    </source>
</evidence>
<evidence type="ECO:0000313" key="3">
    <source>
        <dbReference type="Proteomes" id="UP000823405"/>
    </source>
</evidence>
<comment type="caution">
    <text evidence="2">The sequence shown here is derived from an EMBL/GenBank/DDBJ whole genome shotgun (WGS) entry which is preliminary data.</text>
</comment>
<keyword evidence="3" id="KW-1185">Reference proteome</keyword>
<feature type="compositionally biased region" description="Acidic residues" evidence="1">
    <location>
        <begin position="70"/>
        <end position="84"/>
    </location>
</feature>
<dbReference type="AlphaFoldDB" id="A0A9P6UL69"/>
<dbReference type="OrthoDB" id="2447000at2759"/>
<dbReference type="EMBL" id="JAAAIN010000904">
    <property type="protein sequence ID" value="KAG0309967.1"/>
    <property type="molecule type" value="Genomic_DNA"/>
</dbReference>
<protein>
    <submittedName>
        <fullName evidence="2">Uncharacterized protein</fullName>
    </submittedName>
</protein>
<sequence>MALKAESAIATVALRQVEKSEGGKEGSMMNESLVVLAQFSLTRAEIGSFRQLKTSTREKDYCTCLFEQPQEVEGEDEDEEEDSSEISATSGAVACNEYYRLLDLSGFPAIPRLCDDYLRHIFHITIITISY</sequence>
<evidence type="ECO:0000256" key="1">
    <source>
        <dbReference type="SAM" id="MobiDB-lite"/>
    </source>
</evidence>
<name>A0A9P6UL69_9FUNG</name>
<reference evidence="2" key="1">
    <citation type="journal article" date="2020" name="Fungal Divers.">
        <title>Resolving the Mortierellaceae phylogeny through synthesis of multi-gene phylogenetics and phylogenomics.</title>
        <authorList>
            <person name="Vandepol N."/>
            <person name="Liber J."/>
            <person name="Desiro A."/>
            <person name="Na H."/>
            <person name="Kennedy M."/>
            <person name="Barry K."/>
            <person name="Grigoriev I.V."/>
            <person name="Miller A.N."/>
            <person name="O'Donnell K."/>
            <person name="Stajich J.E."/>
            <person name="Bonito G."/>
        </authorList>
    </citation>
    <scope>NUCLEOTIDE SEQUENCE</scope>
    <source>
        <strain evidence="2">NVP60</strain>
    </source>
</reference>
<gene>
    <name evidence="2" type="ORF">BGZ97_012917</name>
</gene>
<organism evidence="2 3">
    <name type="scientific">Linnemannia gamsii</name>
    <dbReference type="NCBI Taxonomy" id="64522"/>
    <lineage>
        <taxon>Eukaryota</taxon>
        <taxon>Fungi</taxon>
        <taxon>Fungi incertae sedis</taxon>
        <taxon>Mucoromycota</taxon>
        <taxon>Mortierellomycotina</taxon>
        <taxon>Mortierellomycetes</taxon>
        <taxon>Mortierellales</taxon>
        <taxon>Mortierellaceae</taxon>
        <taxon>Linnemannia</taxon>
    </lineage>
</organism>
<proteinExistence type="predicted"/>
<feature type="region of interest" description="Disordered" evidence="1">
    <location>
        <begin position="67"/>
        <end position="89"/>
    </location>
</feature>
<dbReference type="Proteomes" id="UP000823405">
    <property type="component" value="Unassembled WGS sequence"/>
</dbReference>